<evidence type="ECO:0000313" key="17">
    <source>
        <dbReference type="EMBL" id="CRL00687.1"/>
    </source>
</evidence>
<keyword evidence="5" id="KW-0813">Transport</keyword>
<evidence type="ECO:0000256" key="11">
    <source>
        <dbReference type="ARBA" id="ARBA00023203"/>
    </source>
</evidence>
<keyword evidence="6" id="KW-1003">Cell membrane</keyword>
<evidence type="ECO:0000259" key="15">
    <source>
        <dbReference type="PROSITE" id="PS51082"/>
    </source>
</evidence>
<evidence type="ECO:0000256" key="12">
    <source>
        <dbReference type="ARBA" id="ARBA00023212"/>
    </source>
</evidence>
<keyword evidence="11" id="KW-0009">Actin-binding</keyword>
<evidence type="ECO:0000256" key="13">
    <source>
        <dbReference type="ARBA" id="ARBA00023329"/>
    </source>
</evidence>
<dbReference type="GO" id="GO:0051639">
    <property type="term" value="P:actin filament network formation"/>
    <property type="evidence" value="ECO:0007669"/>
    <property type="project" value="TreeGrafter"/>
</dbReference>
<reference evidence="17 18" key="1">
    <citation type="submission" date="2015-04" db="EMBL/GenBank/DDBJ databases">
        <authorList>
            <person name="Syromyatnikov M.Y."/>
            <person name="Popov V.N."/>
        </authorList>
    </citation>
    <scope>NUCLEOTIDE SEQUENCE [LARGE SCALE GENOMIC DNA]</scope>
</reference>
<keyword evidence="10" id="KW-0472">Membrane</keyword>
<dbReference type="Pfam" id="PF02205">
    <property type="entry name" value="WH2"/>
    <property type="match status" value="1"/>
</dbReference>
<dbReference type="AlphaFoldDB" id="A0A1J1IKC5"/>
<feature type="domain" description="WH2" evidence="15">
    <location>
        <begin position="175"/>
        <end position="192"/>
    </location>
</feature>
<evidence type="ECO:0000256" key="14">
    <source>
        <dbReference type="SAM" id="MobiDB-lite"/>
    </source>
</evidence>
<dbReference type="PROSITE" id="PS51377">
    <property type="entry name" value="KIND"/>
    <property type="match status" value="1"/>
</dbReference>
<evidence type="ECO:0000259" key="16">
    <source>
        <dbReference type="PROSITE" id="PS51377"/>
    </source>
</evidence>
<dbReference type="InterPro" id="IPR003124">
    <property type="entry name" value="WH2_dom"/>
</dbReference>
<dbReference type="GO" id="GO:0005856">
    <property type="term" value="C:cytoskeleton"/>
    <property type="evidence" value="ECO:0007669"/>
    <property type="project" value="UniProtKB-SubCell"/>
</dbReference>
<dbReference type="InterPro" id="IPR011019">
    <property type="entry name" value="KIND_dom"/>
</dbReference>
<feature type="domain" description="KIND" evidence="16">
    <location>
        <begin position="1"/>
        <end position="42"/>
    </location>
</feature>
<comment type="subcellular location">
    <subcellularLocation>
        <location evidence="3">Cell membrane</location>
        <topology evidence="3">Peripheral membrane protein</topology>
        <orientation evidence="3">Cytoplasmic side</orientation>
    </subcellularLocation>
    <subcellularLocation>
        <location evidence="2">Cytoplasm</location>
        <location evidence="2">Cytoskeleton</location>
    </subcellularLocation>
    <subcellularLocation>
        <location evidence="1">Cytoplasmic vesicle membrane</location>
        <topology evidence="1">Peripheral membrane protein</topology>
        <orientation evidence="1">Cytoplasmic side</orientation>
    </subcellularLocation>
</comment>
<dbReference type="GO" id="GO:0005938">
    <property type="term" value="C:cell cortex"/>
    <property type="evidence" value="ECO:0007669"/>
    <property type="project" value="TreeGrafter"/>
</dbReference>
<evidence type="ECO:0000256" key="9">
    <source>
        <dbReference type="ARBA" id="ARBA00022927"/>
    </source>
</evidence>
<dbReference type="GO" id="GO:0030041">
    <property type="term" value="P:actin filament polymerization"/>
    <property type="evidence" value="ECO:0007669"/>
    <property type="project" value="TreeGrafter"/>
</dbReference>
<dbReference type="CDD" id="cd22068">
    <property type="entry name" value="WH2_DmSpire_r3-like"/>
    <property type="match status" value="1"/>
</dbReference>
<keyword evidence="18" id="KW-1185">Reference proteome</keyword>
<dbReference type="GO" id="GO:0015031">
    <property type="term" value="P:protein transport"/>
    <property type="evidence" value="ECO:0007669"/>
    <property type="project" value="UniProtKB-KW"/>
</dbReference>
<dbReference type="GO" id="GO:0051295">
    <property type="term" value="P:establishment of meiotic spindle localization"/>
    <property type="evidence" value="ECO:0007669"/>
    <property type="project" value="TreeGrafter"/>
</dbReference>
<dbReference type="GO" id="GO:0030659">
    <property type="term" value="C:cytoplasmic vesicle membrane"/>
    <property type="evidence" value="ECO:0007669"/>
    <property type="project" value="UniProtKB-SubCell"/>
</dbReference>
<evidence type="ECO:0000256" key="1">
    <source>
        <dbReference type="ARBA" id="ARBA00004180"/>
    </source>
</evidence>
<sequence>MLYMYINKIISDYLCTPRVQPSSPEDHYRAVCRALATESSELRVFLTKVFTNDAESLRIKADAQSSRQELAKLAFSDWARFWMQVVDELRRGVRLKKINFNHHSPTEYELTPYEILMEDIRSRKYNLRKVMVNGDIPPKVKKDAHAVILEFIRSRPPLRKATDRKLAPLKRNPSPREQLLDSIRKGRVLKPVAQGLKNR</sequence>
<dbReference type="OrthoDB" id="10043757at2759"/>
<evidence type="ECO:0000256" key="6">
    <source>
        <dbReference type="ARBA" id="ARBA00022475"/>
    </source>
</evidence>
<dbReference type="EMBL" id="CVRI01000054">
    <property type="protein sequence ID" value="CRL00687.1"/>
    <property type="molecule type" value="Genomic_DNA"/>
</dbReference>
<keyword evidence="7" id="KW-0963">Cytoplasm</keyword>
<dbReference type="GO" id="GO:0036089">
    <property type="term" value="P:cleavage furrow formation"/>
    <property type="evidence" value="ECO:0007669"/>
    <property type="project" value="TreeGrafter"/>
</dbReference>
<dbReference type="PANTHER" id="PTHR21345">
    <property type="entry name" value="SPIRE"/>
    <property type="match status" value="1"/>
</dbReference>
<dbReference type="PANTHER" id="PTHR21345:SF3">
    <property type="entry name" value="PROTEIN SPIRE"/>
    <property type="match status" value="1"/>
</dbReference>
<dbReference type="GO" id="GO:0045010">
    <property type="term" value="P:actin nucleation"/>
    <property type="evidence" value="ECO:0007669"/>
    <property type="project" value="InterPro"/>
</dbReference>
<evidence type="ECO:0000256" key="8">
    <source>
        <dbReference type="ARBA" id="ARBA00022737"/>
    </source>
</evidence>
<dbReference type="PROSITE" id="PS51082">
    <property type="entry name" value="WH2"/>
    <property type="match status" value="1"/>
</dbReference>
<dbReference type="GO" id="GO:0048193">
    <property type="term" value="P:Golgi vesicle transport"/>
    <property type="evidence" value="ECO:0007669"/>
    <property type="project" value="TreeGrafter"/>
</dbReference>
<dbReference type="Proteomes" id="UP000183832">
    <property type="component" value="Unassembled WGS sequence"/>
</dbReference>
<keyword evidence="9" id="KW-0653">Protein transport</keyword>
<proteinExistence type="inferred from homology"/>
<dbReference type="GO" id="GO:0008017">
    <property type="term" value="F:microtubule binding"/>
    <property type="evidence" value="ECO:0007669"/>
    <property type="project" value="TreeGrafter"/>
</dbReference>
<keyword evidence="13" id="KW-0968">Cytoplasmic vesicle</keyword>
<keyword evidence="8" id="KW-0677">Repeat</keyword>
<dbReference type="GO" id="GO:0003779">
    <property type="term" value="F:actin binding"/>
    <property type="evidence" value="ECO:0007669"/>
    <property type="project" value="UniProtKB-KW"/>
</dbReference>
<evidence type="ECO:0000313" key="18">
    <source>
        <dbReference type="Proteomes" id="UP000183832"/>
    </source>
</evidence>
<keyword evidence="12" id="KW-0206">Cytoskeleton</keyword>
<evidence type="ECO:0000256" key="10">
    <source>
        <dbReference type="ARBA" id="ARBA00023136"/>
    </source>
</evidence>
<evidence type="ECO:0000256" key="5">
    <source>
        <dbReference type="ARBA" id="ARBA00022448"/>
    </source>
</evidence>
<dbReference type="GO" id="GO:0040038">
    <property type="term" value="P:polar body extrusion after meiotic divisions"/>
    <property type="evidence" value="ECO:0007669"/>
    <property type="project" value="TreeGrafter"/>
</dbReference>
<evidence type="ECO:0000256" key="2">
    <source>
        <dbReference type="ARBA" id="ARBA00004245"/>
    </source>
</evidence>
<gene>
    <name evidence="17" type="primary">similar to Protein spire</name>
    <name evidence="17" type="ORF">CLUMA_CG013946</name>
</gene>
<dbReference type="Gene3D" id="1.10.510.10">
    <property type="entry name" value="Transferase(Phosphotransferase) domain 1"/>
    <property type="match status" value="1"/>
</dbReference>
<dbReference type="STRING" id="568069.A0A1J1IKC5"/>
<evidence type="ECO:0000256" key="7">
    <source>
        <dbReference type="ARBA" id="ARBA00022490"/>
    </source>
</evidence>
<organism evidence="17 18">
    <name type="scientific">Clunio marinus</name>
    <dbReference type="NCBI Taxonomy" id="568069"/>
    <lineage>
        <taxon>Eukaryota</taxon>
        <taxon>Metazoa</taxon>
        <taxon>Ecdysozoa</taxon>
        <taxon>Arthropoda</taxon>
        <taxon>Hexapoda</taxon>
        <taxon>Insecta</taxon>
        <taxon>Pterygota</taxon>
        <taxon>Neoptera</taxon>
        <taxon>Endopterygota</taxon>
        <taxon>Diptera</taxon>
        <taxon>Nematocera</taxon>
        <taxon>Chironomoidea</taxon>
        <taxon>Chironomidae</taxon>
        <taxon>Clunio</taxon>
    </lineage>
</organism>
<feature type="non-terminal residue" evidence="17">
    <location>
        <position position="199"/>
    </location>
</feature>
<feature type="region of interest" description="Disordered" evidence="14">
    <location>
        <begin position="162"/>
        <end position="183"/>
    </location>
</feature>
<protein>
    <submittedName>
        <fullName evidence="17">CLUMA_CG013946, isoform A</fullName>
    </submittedName>
</protein>
<evidence type="ECO:0000256" key="4">
    <source>
        <dbReference type="ARBA" id="ARBA00010956"/>
    </source>
</evidence>
<evidence type="ECO:0000256" key="3">
    <source>
        <dbReference type="ARBA" id="ARBA00004413"/>
    </source>
</evidence>
<dbReference type="GO" id="GO:0005886">
    <property type="term" value="C:plasma membrane"/>
    <property type="evidence" value="ECO:0007669"/>
    <property type="project" value="UniProtKB-SubCell"/>
</dbReference>
<name>A0A1J1IKC5_9DIPT</name>
<accession>A0A1J1IKC5</accession>
<comment type="similarity">
    <text evidence="4">Belongs to the spire family.</text>
</comment>
<dbReference type="InterPro" id="IPR029901">
    <property type="entry name" value="Spire"/>
</dbReference>